<protein>
    <recommendedName>
        <fullName evidence="2">XPG-I domain-containing protein</fullName>
    </recommendedName>
</protein>
<dbReference type="AlphaFoldDB" id="A0A077WXJ8"/>
<dbReference type="EMBL" id="LK023357">
    <property type="protein sequence ID" value="CDS12371.1"/>
    <property type="molecule type" value="Genomic_DNA"/>
</dbReference>
<dbReference type="InterPro" id="IPR029060">
    <property type="entry name" value="PIN-like_dom_sf"/>
</dbReference>
<dbReference type="GO" id="GO:0006974">
    <property type="term" value="P:DNA damage response"/>
    <property type="evidence" value="ECO:0007669"/>
    <property type="project" value="UniProtKB-ARBA"/>
</dbReference>
<dbReference type="OrthoDB" id="26491at2759"/>
<feature type="domain" description="XPG-I" evidence="2">
    <location>
        <begin position="85"/>
        <end position="171"/>
    </location>
</feature>
<evidence type="ECO:0000259" key="2">
    <source>
        <dbReference type="Pfam" id="PF00867"/>
    </source>
</evidence>
<feature type="compositionally biased region" description="Basic and acidic residues" evidence="1">
    <location>
        <begin position="279"/>
        <end position="295"/>
    </location>
</feature>
<gene>
    <name evidence="3" type="ORF">LRAMOSA04566</name>
</gene>
<proteinExistence type="predicted"/>
<feature type="compositionally biased region" description="Low complexity" evidence="1">
    <location>
        <begin position="346"/>
        <end position="357"/>
    </location>
</feature>
<dbReference type="InterPro" id="IPR006086">
    <property type="entry name" value="XPG-I_dom"/>
</dbReference>
<feature type="compositionally biased region" description="Low complexity" evidence="1">
    <location>
        <begin position="408"/>
        <end position="422"/>
    </location>
</feature>
<dbReference type="InterPro" id="IPR006084">
    <property type="entry name" value="XPG/Rad2"/>
</dbReference>
<feature type="compositionally biased region" description="Polar residues" evidence="1">
    <location>
        <begin position="260"/>
        <end position="274"/>
    </location>
</feature>
<evidence type="ECO:0000313" key="3">
    <source>
        <dbReference type="EMBL" id="CDS12371.1"/>
    </source>
</evidence>
<feature type="region of interest" description="Disordered" evidence="1">
    <location>
        <begin position="221"/>
        <end position="330"/>
    </location>
</feature>
<dbReference type="PANTHER" id="PTHR11081">
    <property type="entry name" value="FLAP ENDONUCLEASE FAMILY MEMBER"/>
    <property type="match status" value="1"/>
</dbReference>
<dbReference type="PRINTS" id="PR00853">
    <property type="entry name" value="XPGRADSUPER"/>
</dbReference>
<evidence type="ECO:0000256" key="1">
    <source>
        <dbReference type="SAM" id="MobiDB-lite"/>
    </source>
</evidence>
<organism evidence="3">
    <name type="scientific">Lichtheimia ramosa</name>
    <dbReference type="NCBI Taxonomy" id="688394"/>
    <lineage>
        <taxon>Eukaryota</taxon>
        <taxon>Fungi</taxon>
        <taxon>Fungi incertae sedis</taxon>
        <taxon>Mucoromycota</taxon>
        <taxon>Mucoromycotina</taxon>
        <taxon>Mucoromycetes</taxon>
        <taxon>Mucorales</taxon>
        <taxon>Lichtheimiaceae</taxon>
        <taxon>Lichtheimia</taxon>
    </lineage>
</organism>
<name>A0A077WXJ8_9FUNG</name>
<feature type="compositionally biased region" description="Basic and acidic residues" evidence="1">
    <location>
        <begin position="221"/>
        <end position="231"/>
    </location>
</feature>
<feature type="compositionally biased region" description="Basic and acidic residues" evidence="1">
    <location>
        <begin position="383"/>
        <end position="398"/>
    </location>
</feature>
<feature type="compositionally biased region" description="Low complexity" evidence="1">
    <location>
        <begin position="241"/>
        <end position="254"/>
    </location>
</feature>
<feature type="compositionally biased region" description="Polar residues" evidence="1">
    <location>
        <begin position="363"/>
        <end position="373"/>
    </location>
</feature>
<dbReference type="Gene3D" id="3.40.50.1010">
    <property type="entry name" value="5'-nuclease"/>
    <property type="match status" value="1"/>
</dbReference>
<dbReference type="PANTHER" id="PTHR11081:SF65">
    <property type="entry name" value="DNA DAMAGE-INDUCIBLE PROTEIN DIN7-RELATED"/>
    <property type="match status" value="1"/>
</dbReference>
<dbReference type="Pfam" id="PF00867">
    <property type="entry name" value="XPG_I"/>
    <property type="match status" value="1"/>
</dbReference>
<dbReference type="GO" id="GO:0017108">
    <property type="term" value="F:5'-flap endonuclease activity"/>
    <property type="evidence" value="ECO:0007669"/>
    <property type="project" value="TreeGrafter"/>
</dbReference>
<dbReference type="SUPFAM" id="SSF88723">
    <property type="entry name" value="PIN domain-like"/>
    <property type="match status" value="1"/>
</dbReference>
<reference evidence="3" key="1">
    <citation type="journal article" date="2014" name="Genome Announc.">
        <title>De novo whole-genome sequence and genome annotation of Lichtheimia ramosa.</title>
        <authorList>
            <person name="Linde J."/>
            <person name="Schwartze V."/>
            <person name="Binder U."/>
            <person name="Lass-Florl C."/>
            <person name="Voigt K."/>
            <person name="Horn F."/>
        </authorList>
    </citation>
    <scope>NUCLEOTIDE SEQUENCE</scope>
    <source>
        <strain evidence="3">JMRC FSU:6197</strain>
    </source>
</reference>
<accession>A0A077WXJ8</accession>
<feature type="region of interest" description="Disordered" evidence="1">
    <location>
        <begin position="342"/>
        <end position="442"/>
    </location>
</feature>
<sequence>MFLERVEMLCSHDVTPIIVFQGSVLPCNEKADQDRRRQCEQDKAQGLKELDQQKREEAVKHLQKAVHVTWEMIQRVMKRLDKKRIKHIVAPYEVDAQLAHLAQRTFIDAVIIDAHSSDLVSFGCNTTILFDINSDNHHATSINPAHLGKAKELNLKGWSTNDIRHLCLLSGVQYALPPLADIDLKAAYTLLTKHNFDMDAVFKHLDDTEYENAFKQLESERFTQQVRDPKSRRIQAFSDDTASTTTTTTKSTQTRAGLGNKTNTSSCTQPKTLSTNAKSDTKDKNKDTSAKKSIDHLFSADNKENLPPWLQRLNDTQEGPLDRPQPPQPVVTKHALSITTNTMNNKKSSSPQSQKQSTPPPSANITTAPSSPVSICPTPKASRSLEIKKRKSVDDENHVPTPKKRGFSSLKKPSSTTPSTSSVRRFGLSDNTNQRVHRSPPV</sequence>